<dbReference type="PANTHER" id="PTHR43531">
    <property type="entry name" value="PROTEIN ICFG"/>
    <property type="match status" value="1"/>
</dbReference>
<name>A0ABZ2IYK6_9BACT</name>
<dbReference type="Gene3D" id="3.30.450.20">
    <property type="entry name" value="PAS domain"/>
    <property type="match status" value="2"/>
</dbReference>
<dbReference type="InterPro" id="IPR004089">
    <property type="entry name" value="MCPsignal_dom"/>
</dbReference>
<feature type="compositionally biased region" description="Basic and acidic residues" evidence="10">
    <location>
        <begin position="428"/>
        <end position="445"/>
    </location>
</feature>
<feature type="transmembrane region" description="Helical" evidence="11">
    <location>
        <begin position="298"/>
        <end position="321"/>
    </location>
</feature>
<keyword evidence="6 11" id="KW-0472">Membrane</keyword>
<dbReference type="CDD" id="cd06225">
    <property type="entry name" value="HAMP"/>
    <property type="match status" value="1"/>
</dbReference>
<feature type="transmembrane region" description="Helical" evidence="11">
    <location>
        <begin position="7"/>
        <end position="30"/>
    </location>
</feature>
<dbReference type="SMART" id="SM00283">
    <property type="entry name" value="MA"/>
    <property type="match status" value="1"/>
</dbReference>
<evidence type="ECO:0000256" key="6">
    <source>
        <dbReference type="ARBA" id="ARBA00023136"/>
    </source>
</evidence>
<protein>
    <submittedName>
        <fullName evidence="14">Methyl-accepting chemotaxis protein</fullName>
    </submittedName>
</protein>
<dbReference type="InterPro" id="IPR003660">
    <property type="entry name" value="HAMP_dom"/>
</dbReference>
<evidence type="ECO:0000256" key="2">
    <source>
        <dbReference type="ARBA" id="ARBA00022475"/>
    </source>
</evidence>
<dbReference type="Pfam" id="PF02743">
    <property type="entry name" value="dCache_1"/>
    <property type="match status" value="1"/>
</dbReference>
<accession>A0ABZ2IYK6</accession>
<evidence type="ECO:0000256" key="4">
    <source>
        <dbReference type="ARBA" id="ARBA00022692"/>
    </source>
</evidence>
<proteinExistence type="inferred from homology"/>
<dbReference type="Proteomes" id="UP001385389">
    <property type="component" value="Chromosome"/>
</dbReference>
<evidence type="ECO:0000259" key="13">
    <source>
        <dbReference type="PROSITE" id="PS50885"/>
    </source>
</evidence>
<dbReference type="SUPFAM" id="SSF58104">
    <property type="entry name" value="Methyl-accepting chemotaxis protein (MCP) signaling domain"/>
    <property type="match status" value="1"/>
</dbReference>
<dbReference type="CDD" id="cd11386">
    <property type="entry name" value="MCP_signal"/>
    <property type="match status" value="1"/>
</dbReference>
<keyword evidence="4 11" id="KW-0812">Transmembrane</keyword>
<comment type="similarity">
    <text evidence="7">Belongs to the methyl-accepting chemotaxis (MCP) protein family.</text>
</comment>
<keyword evidence="15" id="KW-1185">Reference proteome</keyword>
<keyword evidence="2" id="KW-1003">Cell membrane</keyword>
<feature type="region of interest" description="Disordered" evidence="10">
    <location>
        <begin position="427"/>
        <end position="448"/>
    </location>
</feature>
<keyword evidence="8" id="KW-0807">Transducer</keyword>
<dbReference type="RefSeq" id="WP_338666827.1">
    <property type="nucleotide sequence ID" value="NZ_CP146609.1"/>
</dbReference>
<keyword evidence="3" id="KW-0145">Chemotaxis</keyword>
<evidence type="ECO:0000256" key="8">
    <source>
        <dbReference type="PROSITE-ProRule" id="PRU00284"/>
    </source>
</evidence>
<dbReference type="PROSITE" id="PS50111">
    <property type="entry name" value="CHEMOTAXIS_TRANSDUC_2"/>
    <property type="match status" value="1"/>
</dbReference>
<sequence>MKIRAKFILSIIIPVFVSVVVISSVVSLQVSGTVTEQFKMSSQEELRVVDGFVSQLLKGPAEVAKYVASLPALTGGMGEWTRYFDLPAGDNPVLHDGMSAKERSAFDTFERLMKSHPDFAYVYAGLEDGGYTQSPSENMGNKFDPRKRPWYIQGKQSPTEVTLLSAYITTQGVPNIGVVAKVHDSSGKLVGIGAVDMSLAKLTEIAANINIGKTGYMMIVQNDGTVLADPRHKDFVFKKMGELAGAYSTLNETKGGLVEDLDIDGVPMFGSVYVSPDSGWKYVALIERKEIMSASNAAVLNTAVIGLVIAVLFALGGWRIAKSMTDPIIRSGSFTRQVAGGDLTASISVSGKDEVAVLAKDLSEMGTALRGVVGDVRSTVDGVASGAVELSATAESLSQAATEQAANVEEIASSMEQMVSNISQNAENARETEHIAQRSATDAERGGQSVAQTVEAMREIADRISVIEEIARQTNLLALNAAIEAARAGEHGKGFAVVAAEVRKLAERSGVAAAEISDLSATSVQVAEEAGEMLGKMVPDIKHTAELIQEITAASNEQQSGAEGVNTAIHQLDQVIQQIASASEEMSSTSEELASQAEHLKSTVAYFKIDGGGSGPASRVTVRKTTPALNAGSAGDGDGFDRF</sequence>
<dbReference type="SMART" id="SM00304">
    <property type="entry name" value="HAMP"/>
    <property type="match status" value="1"/>
</dbReference>
<evidence type="ECO:0000256" key="3">
    <source>
        <dbReference type="ARBA" id="ARBA00022500"/>
    </source>
</evidence>
<dbReference type="PANTHER" id="PTHR43531:SF11">
    <property type="entry name" value="METHYL-ACCEPTING CHEMOTAXIS PROTEIN 3"/>
    <property type="match status" value="1"/>
</dbReference>
<dbReference type="EMBL" id="CP146609">
    <property type="protein sequence ID" value="WWX21165.1"/>
    <property type="molecule type" value="Genomic_DNA"/>
</dbReference>
<evidence type="ECO:0000313" key="15">
    <source>
        <dbReference type="Proteomes" id="UP001385389"/>
    </source>
</evidence>
<dbReference type="InterPro" id="IPR051310">
    <property type="entry name" value="MCP_chemotaxis"/>
</dbReference>
<evidence type="ECO:0000256" key="9">
    <source>
        <dbReference type="SAM" id="Coils"/>
    </source>
</evidence>
<feature type="domain" description="Methyl-accepting transducer" evidence="12">
    <location>
        <begin position="379"/>
        <end position="594"/>
    </location>
</feature>
<comment type="subcellular location">
    <subcellularLocation>
        <location evidence="1">Cell membrane</location>
        <topology evidence="1">Multi-pass membrane protein</topology>
    </subcellularLocation>
</comment>
<feature type="domain" description="HAMP" evidence="13">
    <location>
        <begin position="322"/>
        <end position="374"/>
    </location>
</feature>
<evidence type="ECO:0000256" key="5">
    <source>
        <dbReference type="ARBA" id="ARBA00022989"/>
    </source>
</evidence>
<dbReference type="InterPro" id="IPR033479">
    <property type="entry name" value="dCache_1"/>
</dbReference>
<evidence type="ECO:0000256" key="7">
    <source>
        <dbReference type="ARBA" id="ARBA00029447"/>
    </source>
</evidence>
<keyword evidence="5 11" id="KW-1133">Transmembrane helix</keyword>
<evidence type="ECO:0000313" key="14">
    <source>
        <dbReference type="EMBL" id="WWX21165.1"/>
    </source>
</evidence>
<evidence type="ECO:0000259" key="12">
    <source>
        <dbReference type="PROSITE" id="PS50111"/>
    </source>
</evidence>
<evidence type="ECO:0000256" key="10">
    <source>
        <dbReference type="SAM" id="MobiDB-lite"/>
    </source>
</evidence>
<gene>
    <name evidence="14" type="ORF">V8V93_11970</name>
</gene>
<dbReference type="Pfam" id="PF00015">
    <property type="entry name" value="MCPsignal"/>
    <property type="match status" value="1"/>
</dbReference>
<keyword evidence="9" id="KW-0175">Coiled coil</keyword>
<organism evidence="14 15">
    <name type="scientific">Pseudodesulfovibrio methanolicus</name>
    <dbReference type="NCBI Taxonomy" id="3126690"/>
    <lineage>
        <taxon>Bacteria</taxon>
        <taxon>Pseudomonadati</taxon>
        <taxon>Thermodesulfobacteriota</taxon>
        <taxon>Desulfovibrionia</taxon>
        <taxon>Desulfovibrionales</taxon>
        <taxon>Desulfovibrionaceae</taxon>
    </lineage>
</organism>
<dbReference type="PROSITE" id="PS50885">
    <property type="entry name" value="HAMP"/>
    <property type="match status" value="1"/>
</dbReference>
<evidence type="ECO:0000256" key="11">
    <source>
        <dbReference type="SAM" id="Phobius"/>
    </source>
</evidence>
<dbReference type="Gene3D" id="1.10.287.950">
    <property type="entry name" value="Methyl-accepting chemotaxis protein"/>
    <property type="match status" value="1"/>
</dbReference>
<feature type="coiled-coil region" evidence="9">
    <location>
        <begin position="565"/>
        <end position="592"/>
    </location>
</feature>
<evidence type="ECO:0000256" key="1">
    <source>
        <dbReference type="ARBA" id="ARBA00004651"/>
    </source>
</evidence>
<dbReference type="CDD" id="cd12912">
    <property type="entry name" value="PDC2_MCP_like"/>
    <property type="match status" value="1"/>
</dbReference>
<reference evidence="14 15" key="1">
    <citation type="submission" date="2024-03" db="EMBL/GenBank/DDBJ databases">
        <title>Phenotype and Genome Characterization of a Sulfate-Reducing Bacterium Pseudodesulfovibrio sp. strain 5S69, isolated from Petroleum Reservoir in Tatarstan (Russia).</title>
        <authorList>
            <person name="Bidzhieva S.K."/>
            <person name="Kadnikov V."/>
            <person name="Tourova T.P."/>
            <person name="Samigullina S.R."/>
            <person name="Sokolova D.S."/>
            <person name="Poltaraus A.B."/>
            <person name="Avtukh A.N."/>
            <person name="Tereshina V.M."/>
            <person name="Mardanov A.V."/>
            <person name="Nazina T.N."/>
        </authorList>
    </citation>
    <scope>NUCLEOTIDE SEQUENCE [LARGE SCALE GENOMIC DNA]</scope>
    <source>
        <strain evidence="14 15">5S69</strain>
    </source>
</reference>